<protein>
    <submittedName>
        <fullName evidence="1">Uncharacterized protein</fullName>
    </submittedName>
</protein>
<dbReference type="InParanoid" id="A0A1X7SDZ3"/>
<accession>A0A1X7SDZ3</accession>
<organism evidence="1">
    <name type="scientific">Amphimedon queenslandica</name>
    <name type="common">Sponge</name>
    <dbReference type="NCBI Taxonomy" id="400682"/>
    <lineage>
        <taxon>Eukaryota</taxon>
        <taxon>Metazoa</taxon>
        <taxon>Porifera</taxon>
        <taxon>Demospongiae</taxon>
        <taxon>Heteroscleromorpha</taxon>
        <taxon>Haplosclerida</taxon>
        <taxon>Niphatidae</taxon>
        <taxon>Amphimedon</taxon>
    </lineage>
</organism>
<sequence>MTHQQYSTASQDLEDTLIVALTLLDVSSCQSLGDSLSEIMFKETSVMKIHDEVLGPLEELRFM</sequence>
<dbReference type="OrthoDB" id="7171700at2759"/>
<name>A0A1X7SDZ3_AMPQE</name>
<dbReference type="AlphaFoldDB" id="A0A1X7SDZ3"/>
<proteinExistence type="predicted"/>
<reference evidence="1" key="1">
    <citation type="submission" date="2017-05" db="UniProtKB">
        <authorList>
            <consortium name="EnsemblMetazoa"/>
        </authorList>
    </citation>
    <scope>IDENTIFICATION</scope>
</reference>
<evidence type="ECO:0000313" key="1">
    <source>
        <dbReference type="EnsemblMetazoa" id="Aqu2.1.00269_001"/>
    </source>
</evidence>
<dbReference type="EnsemblMetazoa" id="Aqu2.1.00269_001">
    <property type="protein sequence ID" value="Aqu2.1.00269_001"/>
    <property type="gene ID" value="Aqu2.1.00269"/>
</dbReference>